<organism evidence="11 12">
    <name type="scientific">Dehalogenimonas alkenigignens</name>
    <dbReference type="NCBI Taxonomy" id="1217799"/>
    <lineage>
        <taxon>Bacteria</taxon>
        <taxon>Bacillati</taxon>
        <taxon>Chloroflexota</taxon>
        <taxon>Dehalococcoidia</taxon>
        <taxon>Dehalococcoidales</taxon>
        <taxon>Dehalococcoidaceae</taxon>
        <taxon>Dehalogenimonas</taxon>
    </lineage>
</organism>
<dbReference type="PATRIC" id="fig|1217799.6.peg.549"/>
<proteinExistence type="inferred from homology"/>
<evidence type="ECO:0000256" key="1">
    <source>
        <dbReference type="ARBA" id="ARBA00008343"/>
    </source>
</evidence>
<dbReference type="Pfam" id="PF00730">
    <property type="entry name" value="HhH-GPD"/>
    <property type="match status" value="1"/>
</dbReference>
<dbReference type="OrthoDB" id="9802365at2"/>
<dbReference type="SMART" id="SM00478">
    <property type="entry name" value="ENDO3c"/>
    <property type="match status" value="1"/>
</dbReference>
<dbReference type="InterPro" id="IPR011257">
    <property type="entry name" value="DNA_glycosylase"/>
</dbReference>
<sequence>MGDASSAEKLKAVYRLLLECYGPQRWWPAETPFEVMTGAVLTQSSAWVNVEKAIGNLKAAGKLSAAALRDMPAADLAALIYPSGYYNAKARKLKAMVEWLGTYGDDLSRLDRRDFEDLREELLGVHGIGPETADSILLYALGRPIFVIDAYTRRLYPRLGIKPDRDTYDAWQRLFMANLPREAATFNEYHALIVRHGKESCRKKPRCRGCCLSGACPAFSP</sequence>
<dbReference type="GO" id="GO:0006284">
    <property type="term" value="P:base-excision repair"/>
    <property type="evidence" value="ECO:0007669"/>
    <property type="project" value="InterPro"/>
</dbReference>
<dbReference type="CDD" id="cd00056">
    <property type="entry name" value="ENDO3c"/>
    <property type="match status" value="1"/>
</dbReference>
<evidence type="ECO:0000256" key="3">
    <source>
        <dbReference type="ARBA" id="ARBA00022723"/>
    </source>
</evidence>
<name>A0A0W0GGK1_9CHLR</name>
<dbReference type="GO" id="GO:0051539">
    <property type="term" value="F:4 iron, 4 sulfur cluster binding"/>
    <property type="evidence" value="ECO:0007669"/>
    <property type="project" value="UniProtKB-KW"/>
</dbReference>
<dbReference type="AlphaFoldDB" id="A0A0W0GGK1"/>
<dbReference type="Proteomes" id="UP000053947">
    <property type="component" value="Unassembled WGS sequence"/>
</dbReference>
<dbReference type="InterPro" id="IPR003265">
    <property type="entry name" value="HhH-GPD_domain"/>
</dbReference>
<comment type="similarity">
    <text evidence="1">Belongs to the Nth/MutY family.</text>
</comment>
<evidence type="ECO:0000256" key="4">
    <source>
        <dbReference type="ARBA" id="ARBA00022763"/>
    </source>
</evidence>
<keyword evidence="3" id="KW-0479">Metal-binding</keyword>
<evidence type="ECO:0000256" key="9">
    <source>
        <dbReference type="ARBA" id="ARBA00023295"/>
    </source>
</evidence>
<dbReference type="Pfam" id="PF00633">
    <property type="entry name" value="HHH"/>
    <property type="match status" value="1"/>
</dbReference>
<keyword evidence="2" id="KW-0004">4Fe-4S</keyword>
<protein>
    <submittedName>
        <fullName evidence="11">DNA-3-methyladenine glycosylase III</fullName>
    </submittedName>
</protein>
<dbReference type="GO" id="GO:0019104">
    <property type="term" value="F:DNA N-glycosylase activity"/>
    <property type="evidence" value="ECO:0007669"/>
    <property type="project" value="UniProtKB-ARBA"/>
</dbReference>
<evidence type="ECO:0000313" key="11">
    <source>
        <dbReference type="EMBL" id="KTB47688.1"/>
    </source>
</evidence>
<evidence type="ECO:0000256" key="5">
    <source>
        <dbReference type="ARBA" id="ARBA00022801"/>
    </source>
</evidence>
<reference evidence="11 12" key="1">
    <citation type="submission" date="2015-06" db="EMBL/GenBank/DDBJ databases">
        <title>Genome sequence of the organohalide-respiring Dehalogenimonas alkenigignens type strain (IP3-3T).</title>
        <authorList>
            <person name="Key T.A."/>
            <person name="Richmond D.P."/>
            <person name="Bowman K.S."/>
            <person name="Cho Y.-J."/>
            <person name="Chun J."/>
            <person name="da Costa M.S."/>
            <person name="Rainey F.A."/>
            <person name="Moe W.M."/>
        </authorList>
    </citation>
    <scope>NUCLEOTIDE SEQUENCE [LARGE SCALE GENOMIC DNA]</scope>
    <source>
        <strain evidence="11 12">IP3-3</strain>
    </source>
</reference>
<keyword evidence="9" id="KW-0326">Glycosidase</keyword>
<dbReference type="PANTHER" id="PTHR10359">
    <property type="entry name" value="A/G-SPECIFIC ADENINE GLYCOSYLASE/ENDONUCLEASE III"/>
    <property type="match status" value="1"/>
</dbReference>
<dbReference type="GO" id="GO:0046872">
    <property type="term" value="F:metal ion binding"/>
    <property type="evidence" value="ECO:0007669"/>
    <property type="project" value="UniProtKB-KW"/>
</dbReference>
<keyword evidence="7" id="KW-0411">Iron-sulfur</keyword>
<dbReference type="RefSeq" id="WP_058438415.1">
    <property type="nucleotide sequence ID" value="NZ_KQ758903.1"/>
</dbReference>
<dbReference type="SUPFAM" id="SSF48150">
    <property type="entry name" value="DNA-glycosylase"/>
    <property type="match status" value="1"/>
</dbReference>
<dbReference type="InterPro" id="IPR000445">
    <property type="entry name" value="HhH_motif"/>
</dbReference>
<keyword evidence="8" id="KW-0234">DNA repair</keyword>
<dbReference type="Gene3D" id="1.10.1670.10">
    <property type="entry name" value="Helix-hairpin-Helix base-excision DNA repair enzymes (C-terminal)"/>
    <property type="match status" value="1"/>
</dbReference>
<evidence type="ECO:0000256" key="8">
    <source>
        <dbReference type="ARBA" id="ARBA00023204"/>
    </source>
</evidence>
<keyword evidence="12" id="KW-1185">Reference proteome</keyword>
<gene>
    <name evidence="11" type="ORF">DEALK_05330</name>
</gene>
<evidence type="ECO:0000256" key="6">
    <source>
        <dbReference type="ARBA" id="ARBA00023004"/>
    </source>
</evidence>
<evidence type="ECO:0000256" key="2">
    <source>
        <dbReference type="ARBA" id="ARBA00022485"/>
    </source>
</evidence>
<keyword evidence="5" id="KW-0378">Hydrolase</keyword>
<evidence type="ECO:0000313" key="12">
    <source>
        <dbReference type="Proteomes" id="UP000053947"/>
    </source>
</evidence>
<feature type="domain" description="HhH-GPD" evidence="10">
    <location>
        <begin position="41"/>
        <end position="199"/>
    </location>
</feature>
<dbReference type="PIRSF" id="PIRSF001435">
    <property type="entry name" value="Nth"/>
    <property type="match status" value="1"/>
</dbReference>
<comment type="caution">
    <text evidence="11">The sequence shown here is derived from an EMBL/GenBank/DDBJ whole genome shotgun (WGS) entry which is preliminary data.</text>
</comment>
<dbReference type="GO" id="GO:0003677">
    <property type="term" value="F:DNA binding"/>
    <property type="evidence" value="ECO:0007669"/>
    <property type="project" value="InterPro"/>
</dbReference>
<dbReference type="PANTHER" id="PTHR10359:SF19">
    <property type="entry name" value="DNA REPAIR GLYCOSYLASE MJ1434-RELATED"/>
    <property type="match status" value="1"/>
</dbReference>
<keyword evidence="6" id="KW-0408">Iron</keyword>
<dbReference type="InterPro" id="IPR023170">
    <property type="entry name" value="HhH_base_excis_C"/>
</dbReference>
<dbReference type="STRING" id="1217799.DEALK_05330"/>
<keyword evidence="4" id="KW-0227">DNA damage</keyword>
<evidence type="ECO:0000259" key="10">
    <source>
        <dbReference type="SMART" id="SM00478"/>
    </source>
</evidence>
<dbReference type="EMBL" id="LFDV01000002">
    <property type="protein sequence ID" value="KTB47688.1"/>
    <property type="molecule type" value="Genomic_DNA"/>
</dbReference>
<accession>A0A0W0GGK1</accession>
<dbReference type="Gene3D" id="1.10.340.30">
    <property type="entry name" value="Hypothetical protein, domain 2"/>
    <property type="match status" value="1"/>
</dbReference>
<evidence type="ECO:0000256" key="7">
    <source>
        <dbReference type="ARBA" id="ARBA00023014"/>
    </source>
</evidence>